<dbReference type="AlphaFoldDB" id="I0UXX1"/>
<dbReference type="STRING" id="882086.SacxiDRAFT_0448"/>
<gene>
    <name evidence="2" type="ORF">SacxiDRAFT_0448</name>
</gene>
<protein>
    <submittedName>
        <fullName evidence="2">Uncharacterized protein</fullName>
    </submittedName>
</protein>
<accession>I0UXX1</accession>
<sequence>MRSAISDPIVLPLLFGLVGGVVTATKQGWWGVVAGVVVAAAVHASMVLTTAVLDRAGREASRAAPEPSPTEHDYFVRCLRAVRTLPPHETDLSSELNDLLLAVEQAKAARDGELTLAGLDALRKTAEQLENIDTTASIGQIEYRLRRIRESLRNILDGMGDEPALR</sequence>
<evidence type="ECO:0000256" key="1">
    <source>
        <dbReference type="SAM" id="Phobius"/>
    </source>
</evidence>
<organism evidence="2 3">
    <name type="scientific">Saccharomonospora xinjiangensis XJ-54</name>
    <dbReference type="NCBI Taxonomy" id="882086"/>
    <lineage>
        <taxon>Bacteria</taxon>
        <taxon>Bacillati</taxon>
        <taxon>Actinomycetota</taxon>
        <taxon>Actinomycetes</taxon>
        <taxon>Pseudonocardiales</taxon>
        <taxon>Pseudonocardiaceae</taxon>
        <taxon>Saccharomonospora</taxon>
    </lineage>
</organism>
<dbReference type="EMBL" id="JH636049">
    <property type="protein sequence ID" value="EID52724.1"/>
    <property type="molecule type" value="Genomic_DNA"/>
</dbReference>
<keyword evidence="1" id="KW-0472">Membrane</keyword>
<evidence type="ECO:0000313" key="2">
    <source>
        <dbReference type="EMBL" id="EID52724.1"/>
    </source>
</evidence>
<name>I0UXX1_9PSEU</name>
<evidence type="ECO:0000313" key="3">
    <source>
        <dbReference type="Proteomes" id="UP000004691"/>
    </source>
</evidence>
<proteinExistence type="predicted"/>
<reference evidence="2 3" key="1">
    <citation type="submission" date="2012-01" db="EMBL/GenBank/DDBJ databases">
        <title>Improved High-Quality Draft sequence of Saccharomonospora xinjiangensis XJ-54.</title>
        <authorList>
            <consortium name="US DOE Joint Genome Institute"/>
            <person name="Lucas S."/>
            <person name="Han J."/>
            <person name="Lapidus A."/>
            <person name="Cheng J.-F."/>
            <person name="Goodwin L."/>
            <person name="Pitluck S."/>
            <person name="Peters L."/>
            <person name="Mikhailova N."/>
            <person name="Teshima H."/>
            <person name="Detter J.C."/>
            <person name="Han C."/>
            <person name="Tapia R."/>
            <person name="Land M."/>
            <person name="Hauser L."/>
            <person name="Kyrpides N."/>
            <person name="Ivanova N."/>
            <person name="Pagani I."/>
            <person name="Brambilla E.-M."/>
            <person name="Klenk H.-P."/>
            <person name="Woyke T."/>
        </authorList>
    </citation>
    <scope>NUCLEOTIDE SEQUENCE [LARGE SCALE GENOMIC DNA]</scope>
    <source>
        <strain evidence="2 3">XJ-54</strain>
    </source>
</reference>
<keyword evidence="1" id="KW-1133">Transmembrane helix</keyword>
<feature type="transmembrane region" description="Helical" evidence="1">
    <location>
        <begin position="34"/>
        <end position="53"/>
    </location>
</feature>
<dbReference type="RefSeq" id="WP_006236827.1">
    <property type="nucleotide sequence ID" value="NZ_JH636049.1"/>
</dbReference>
<keyword evidence="1" id="KW-0812">Transmembrane</keyword>
<dbReference type="HOGENOM" id="CLU_1524065_0_0_11"/>
<dbReference type="Proteomes" id="UP000004691">
    <property type="component" value="Unassembled WGS sequence"/>
</dbReference>
<keyword evidence="3" id="KW-1185">Reference proteome</keyword>